<comment type="caution">
    <text evidence="2">The sequence shown here is derived from an EMBL/GenBank/DDBJ whole genome shotgun (WGS) entry which is preliminary data.</text>
</comment>
<protein>
    <submittedName>
        <fullName evidence="2">Uncharacterized protein</fullName>
    </submittedName>
</protein>
<accession>A0ABQ4TQF2</accession>
<proteinExistence type="predicted"/>
<keyword evidence="1" id="KW-0732">Signal</keyword>
<sequence length="56" mass="6181">MPRTNKVVIGGFFLVATVPAVLAVQPDPTPYIENIPAKLRDFWSKSAQLQRHPPPA</sequence>
<name>A0ABQ4TQF2_9HYPH</name>
<evidence type="ECO:0000313" key="3">
    <source>
        <dbReference type="Proteomes" id="UP001055101"/>
    </source>
</evidence>
<evidence type="ECO:0000256" key="1">
    <source>
        <dbReference type="SAM" id="SignalP"/>
    </source>
</evidence>
<reference evidence="2" key="1">
    <citation type="journal article" date="2021" name="Front. Microbiol.">
        <title>Comprehensive Comparative Genomics and Phenotyping of Methylobacterium Species.</title>
        <authorList>
            <person name="Alessa O."/>
            <person name="Ogura Y."/>
            <person name="Fujitani Y."/>
            <person name="Takami H."/>
            <person name="Hayashi T."/>
            <person name="Sahin N."/>
            <person name="Tani A."/>
        </authorList>
    </citation>
    <scope>NUCLEOTIDE SEQUENCE</scope>
    <source>
        <strain evidence="2">DSM 23674</strain>
    </source>
</reference>
<dbReference type="EMBL" id="BPRA01000024">
    <property type="protein sequence ID" value="GJE57598.1"/>
    <property type="molecule type" value="Genomic_DNA"/>
</dbReference>
<dbReference type="Proteomes" id="UP001055101">
    <property type="component" value="Unassembled WGS sequence"/>
</dbReference>
<feature type="chain" id="PRO_5047007937" evidence="1">
    <location>
        <begin position="24"/>
        <end position="56"/>
    </location>
</feature>
<dbReference type="RefSeq" id="WP_238232792.1">
    <property type="nucleotide sequence ID" value="NZ_BPRA01000024.1"/>
</dbReference>
<keyword evidence="3" id="KW-1185">Reference proteome</keyword>
<gene>
    <name evidence="2" type="ORF">EKPJFOCH_4115</name>
</gene>
<feature type="signal peptide" evidence="1">
    <location>
        <begin position="1"/>
        <end position="23"/>
    </location>
</feature>
<evidence type="ECO:0000313" key="2">
    <source>
        <dbReference type="EMBL" id="GJE57598.1"/>
    </source>
</evidence>
<organism evidence="2 3">
    <name type="scientific">Methylobacterium thuringiense</name>
    <dbReference type="NCBI Taxonomy" id="1003091"/>
    <lineage>
        <taxon>Bacteria</taxon>
        <taxon>Pseudomonadati</taxon>
        <taxon>Pseudomonadota</taxon>
        <taxon>Alphaproteobacteria</taxon>
        <taxon>Hyphomicrobiales</taxon>
        <taxon>Methylobacteriaceae</taxon>
        <taxon>Methylobacterium</taxon>
    </lineage>
</organism>
<reference evidence="2" key="2">
    <citation type="submission" date="2021-08" db="EMBL/GenBank/DDBJ databases">
        <authorList>
            <person name="Tani A."/>
            <person name="Ola A."/>
            <person name="Ogura Y."/>
            <person name="Katsura K."/>
            <person name="Hayashi T."/>
        </authorList>
    </citation>
    <scope>NUCLEOTIDE SEQUENCE</scope>
    <source>
        <strain evidence="2">DSM 23674</strain>
    </source>
</reference>